<evidence type="ECO:0000256" key="12">
    <source>
        <dbReference type="ARBA" id="ARBA00022989"/>
    </source>
</evidence>
<keyword evidence="3" id="KW-0150">Chloroplast</keyword>
<dbReference type="GO" id="GO:0003924">
    <property type="term" value="F:GTPase activity"/>
    <property type="evidence" value="ECO:0007669"/>
    <property type="project" value="InterPro"/>
</dbReference>
<evidence type="ECO:0000256" key="6">
    <source>
        <dbReference type="ARBA" id="ARBA00022723"/>
    </source>
</evidence>
<dbReference type="FunFam" id="3.40.50.300:FF:000413">
    <property type="entry name" value="Translocase of chloroplast 120, chloroplastic"/>
    <property type="match status" value="1"/>
</dbReference>
<dbReference type="Proteomes" id="UP001372338">
    <property type="component" value="Unassembled WGS sequence"/>
</dbReference>
<organism evidence="19 20">
    <name type="scientific">Crotalaria pallida</name>
    <name type="common">Smooth rattlebox</name>
    <name type="synonym">Crotalaria striata</name>
    <dbReference type="NCBI Taxonomy" id="3830"/>
    <lineage>
        <taxon>Eukaryota</taxon>
        <taxon>Viridiplantae</taxon>
        <taxon>Streptophyta</taxon>
        <taxon>Embryophyta</taxon>
        <taxon>Tracheophyta</taxon>
        <taxon>Spermatophyta</taxon>
        <taxon>Magnoliopsida</taxon>
        <taxon>eudicotyledons</taxon>
        <taxon>Gunneridae</taxon>
        <taxon>Pentapetalae</taxon>
        <taxon>rosids</taxon>
        <taxon>fabids</taxon>
        <taxon>Fabales</taxon>
        <taxon>Fabaceae</taxon>
        <taxon>Papilionoideae</taxon>
        <taxon>50 kb inversion clade</taxon>
        <taxon>genistoids sensu lato</taxon>
        <taxon>core genistoids</taxon>
        <taxon>Crotalarieae</taxon>
        <taxon>Crotalaria</taxon>
    </lineage>
</organism>
<dbReference type="Gene3D" id="3.40.50.300">
    <property type="entry name" value="P-loop containing nucleotide triphosphate hydrolases"/>
    <property type="match status" value="1"/>
</dbReference>
<dbReference type="InterPro" id="IPR005690">
    <property type="entry name" value="Toc86_159"/>
</dbReference>
<dbReference type="GO" id="GO:0009707">
    <property type="term" value="C:chloroplast outer membrane"/>
    <property type="evidence" value="ECO:0007669"/>
    <property type="project" value="UniProtKB-SubCell"/>
</dbReference>
<dbReference type="GO" id="GO:0005525">
    <property type="term" value="F:GTP binding"/>
    <property type="evidence" value="ECO:0007669"/>
    <property type="project" value="UniProtKB-KW"/>
</dbReference>
<feature type="domain" description="AIG1-type G" evidence="18">
    <location>
        <begin position="638"/>
        <end position="872"/>
    </location>
</feature>
<feature type="compositionally biased region" description="Polar residues" evidence="17">
    <location>
        <begin position="406"/>
        <end position="417"/>
    </location>
</feature>
<comment type="subcellular location">
    <subcellularLocation>
        <location evidence="15">Plastid</location>
        <location evidence="15">Chloroplast outer membrane</location>
        <topology evidence="15">Single-pass membrane protein</topology>
    </subcellularLocation>
</comment>
<feature type="region of interest" description="Disordered" evidence="17">
    <location>
        <begin position="236"/>
        <end position="262"/>
    </location>
</feature>
<dbReference type="NCBIfam" id="TIGR00993">
    <property type="entry name" value="3a0901s04IAP86"/>
    <property type="match status" value="1"/>
</dbReference>
<evidence type="ECO:0000256" key="11">
    <source>
        <dbReference type="ARBA" id="ARBA00022927"/>
    </source>
</evidence>
<dbReference type="GO" id="GO:0046872">
    <property type="term" value="F:metal ion binding"/>
    <property type="evidence" value="ECO:0007669"/>
    <property type="project" value="UniProtKB-KW"/>
</dbReference>
<feature type="compositionally biased region" description="Acidic residues" evidence="17">
    <location>
        <begin position="909"/>
        <end position="929"/>
    </location>
</feature>
<feature type="compositionally biased region" description="Polar residues" evidence="17">
    <location>
        <begin position="1"/>
        <end position="15"/>
    </location>
</feature>
<keyword evidence="10" id="KW-0460">Magnesium</keyword>
<evidence type="ECO:0000256" key="7">
    <source>
        <dbReference type="ARBA" id="ARBA00022741"/>
    </source>
</evidence>
<dbReference type="GO" id="GO:0015031">
    <property type="term" value="P:protein transport"/>
    <property type="evidence" value="ECO:0007669"/>
    <property type="project" value="UniProtKB-KW"/>
</dbReference>
<dbReference type="InterPro" id="IPR027417">
    <property type="entry name" value="P-loop_NTPase"/>
</dbReference>
<feature type="region of interest" description="Disordered" evidence="17">
    <location>
        <begin position="365"/>
        <end position="484"/>
    </location>
</feature>
<dbReference type="EMBL" id="JAYWIO010000008">
    <property type="protein sequence ID" value="KAK7246141.1"/>
    <property type="molecule type" value="Genomic_DNA"/>
</dbReference>
<dbReference type="Pfam" id="PF11886">
    <property type="entry name" value="TOC159_MAD"/>
    <property type="match status" value="1"/>
</dbReference>
<keyword evidence="5" id="KW-0812">Transmembrane</keyword>
<dbReference type="InterPro" id="IPR024283">
    <property type="entry name" value="TOC159_MAD"/>
</dbReference>
<keyword evidence="6" id="KW-0479">Metal-binding</keyword>
<evidence type="ECO:0000256" key="1">
    <source>
        <dbReference type="ARBA" id="ARBA00001946"/>
    </source>
</evidence>
<evidence type="ECO:0000256" key="16">
    <source>
        <dbReference type="ARBA" id="ARBA00023775"/>
    </source>
</evidence>
<comment type="cofactor">
    <cofactor evidence="1">
        <name>Mg(2+)</name>
        <dbReference type="ChEBI" id="CHEBI:18420"/>
    </cofactor>
</comment>
<keyword evidence="12" id="KW-1133">Transmembrane helix</keyword>
<keyword evidence="9" id="KW-1002">Plastid outer membrane</keyword>
<dbReference type="PANTHER" id="PTHR10903:SF120">
    <property type="entry name" value="TRANSLOCASE OF CHLOROPLAST 159, CHLOROPLASTIC"/>
    <property type="match status" value="1"/>
</dbReference>
<dbReference type="InterPro" id="IPR006703">
    <property type="entry name" value="G_AIG1"/>
</dbReference>
<dbReference type="CDD" id="cd01853">
    <property type="entry name" value="Toc34_like"/>
    <property type="match status" value="1"/>
</dbReference>
<evidence type="ECO:0000256" key="10">
    <source>
        <dbReference type="ARBA" id="ARBA00022842"/>
    </source>
</evidence>
<feature type="compositionally biased region" description="Basic and acidic residues" evidence="17">
    <location>
        <begin position="365"/>
        <end position="374"/>
    </location>
</feature>
<evidence type="ECO:0000256" key="15">
    <source>
        <dbReference type="ARBA" id="ARBA00023766"/>
    </source>
</evidence>
<keyword evidence="14" id="KW-0472">Membrane</keyword>
<evidence type="ECO:0000256" key="8">
    <source>
        <dbReference type="ARBA" id="ARBA00022801"/>
    </source>
</evidence>
<dbReference type="InterPro" id="IPR045058">
    <property type="entry name" value="GIMA/IAN/Toc"/>
</dbReference>
<evidence type="ECO:0000256" key="5">
    <source>
        <dbReference type="ARBA" id="ARBA00022692"/>
    </source>
</evidence>
<feature type="compositionally biased region" description="Polar residues" evidence="17">
    <location>
        <begin position="446"/>
        <end position="465"/>
    </location>
</feature>
<reference evidence="19 20" key="1">
    <citation type="submission" date="2024-01" db="EMBL/GenBank/DDBJ databases">
        <title>The genomes of 5 underutilized Papilionoideae crops provide insights into root nodulation and disease resistanc.</title>
        <authorList>
            <person name="Yuan L."/>
        </authorList>
    </citation>
    <scope>NUCLEOTIDE SEQUENCE [LARGE SCALE GENOMIC DNA]</scope>
    <source>
        <strain evidence="19">ZHUSHIDOU_FW_LH</strain>
        <tissue evidence="19">Leaf</tissue>
    </source>
</reference>
<keyword evidence="8" id="KW-0378">Hydrolase</keyword>
<evidence type="ECO:0000256" key="4">
    <source>
        <dbReference type="ARBA" id="ARBA00022640"/>
    </source>
</evidence>
<sequence>METNPCSPSIQNQNSMHDDGSENEGFLSGEEEFQTPMAYPDDKFVQGDTTPFVNSLQFFTPFNDSASKDCSFEASGVGVDGILSQENNVLDEVNTRVSNGGEFDGTVGGEDNEMIAKDKEAVTKENNGIDEGDTGVSSSGEFGGIVGGEDNVVIGNDKEAVTEENNGIDEGDTRGAGDSIVDTLHVDLLAHGVAVTGEKEEVEGSEIKGLEGQAGLSLDNEFDPLEQYAEEVSDKLANGDDGSDQNVDTSADGVDSGHEEKGQWSDIAIIHKDEKSDFAGDTEKAFQDIVIEARDNAGGDHNIDVAADDNDSGHAEKGGESDMCIIQKDEDSEFASDSVKAVQDDMNIEAHADESLLSRRADIAVSQKDEKSEFASDTEMAVQDDTNIEAPADVGETGSHVEVSGDSITSEHANPDSSWHLAINPVEDEEVIYGSSEDIKQFLEQPEQQSGVGSHSGADTSQDPSQRIDHQIVPDSEEEGKVDNEGHEQLIDSDVLAALLKAGAGQDGDGITITSRDGSRPFSAERPAGLGSSTQSSKPATGLSPVNPFTSSVNRPGTDPFISLTGEEKTRLEKLQQIRIKYLRLIQRLSFTLEEPIAAQVLYRLATLAGRKTGQLFNLDAAMESAYRLDEERKDDLDFSVTILILGKTGAGKSATINSIFGEMKTSISAYGPSTDGVKKIVGMVDGVELRIFDTPGLRSSALEQSYNRKVLSRVKKFIRKSPPDVVLYVDRLDAQTRDLNDAPLLKSISSTLGPSIWRNAVIALTHAASAPPDGPSGSPLSYDVFLAQRSSSVQTSIGRAAGEFRIINPGLINPVALVENHPSCRKNRQGQKVLPNGQSWRPLLLFLCYSIRILSEASNLSKTQESYDTRRLFGFRVRSPPLPYFLSLLLQPRTHPKLPTDQGGIADGEFDNDLADLSDSDTDEDEYDQLPPFRPLKKSQVARLTREQRNAYFEEYDYRVKLQQKKQWREELRRMKEMKKMKKKGKTNVNDSGYMEDDLEYSSPAPVATPMPDMALPPSFDNDIPAYRYRFLEPASQLLTRPVLVIQSWDHDCGYDGVNLENSLAIVNKFPVAVAVQMTKDKKDFSIHLDSSIAAKHGENGSSMAGFDMQNIGKQIAYILRGETKFKTFKRNNTAAGLSVTFLGESISTGLKVEDQIALGKGLVLGGSTGLIRSKGESAYGTNVEVRLRESDFPIGQDQASLSLNLQKWRGELALGANFQSQISIGRHHKVAVHALLNNKQSGQISVRTSSSDQLQIALLAIIPIARAIYNNYWPKAGEANFSY</sequence>
<keyword evidence="13" id="KW-0342">GTP-binding</keyword>
<evidence type="ECO:0000256" key="17">
    <source>
        <dbReference type="SAM" id="MobiDB-lite"/>
    </source>
</evidence>
<dbReference type="SUPFAM" id="SSF52540">
    <property type="entry name" value="P-loop containing nucleoside triphosphate hydrolases"/>
    <property type="match status" value="1"/>
</dbReference>
<dbReference type="PANTHER" id="PTHR10903">
    <property type="entry name" value="GTPASE, IMAP FAMILY MEMBER-RELATED"/>
    <property type="match status" value="1"/>
</dbReference>
<dbReference type="GO" id="GO:0045036">
    <property type="term" value="P:protein targeting to chloroplast"/>
    <property type="evidence" value="ECO:0007669"/>
    <property type="project" value="InterPro"/>
</dbReference>
<keyword evidence="4" id="KW-0934">Plastid</keyword>
<dbReference type="PROSITE" id="PS51720">
    <property type="entry name" value="G_AIG1"/>
    <property type="match status" value="1"/>
</dbReference>
<keyword evidence="11" id="KW-0653">Protein transport</keyword>
<comment type="caution">
    <text evidence="19">The sequence shown here is derived from an EMBL/GenBank/DDBJ whole genome shotgun (WGS) entry which is preliminary data.</text>
</comment>
<evidence type="ECO:0000313" key="20">
    <source>
        <dbReference type="Proteomes" id="UP001372338"/>
    </source>
</evidence>
<keyword evidence="2" id="KW-0813">Transport</keyword>
<evidence type="ECO:0000313" key="19">
    <source>
        <dbReference type="EMBL" id="KAK7246141.1"/>
    </source>
</evidence>
<evidence type="ECO:0000256" key="13">
    <source>
        <dbReference type="ARBA" id="ARBA00023134"/>
    </source>
</evidence>
<comment type="similarity">
    <text evidence="16">Belongs to the TRAFAC class TrmE-Era-EngA-EngB-Septin-like GTPase superfamily. AIG1/Toc34/Toc159-like paraseptin GTPase family. TOC159 subfamily.</text>
</comment>
<evidence type="ECO:0000256" key="14">
    <source>
        <dbReference type="ARBA" id="ARBA00023136"/>
    </source>
</evidence>
<evidence type="ECO:0000256" key="2">
    <source>
        <dbReference type="ARBA" id="ARBA00022448"/>
    </source>
</evidence>
<evidence type="ECO:0000256" key="3">
    <source>
        <dbReference type="ARBA" id="ARBA00022528"/>
    </source>
</evidence>
<name>A0AAN9E4W5_CROPI</name>
<feature type="region of interest" description="Disordered" evidence="17">
    <location>
        <begin position="506"/>
        <end position="561"/>
    </location>
</feature>
<protein>
    <recommendedName>
        <fullName evidence="18">AIG1-type G domain-containing protein</fullName>
    </recommendedName>
</protein>
<evidence type="ECO:0000259" key="18">
    <source>
        <dbReference type="PROSITE" id="PS51720"/>
    </source>
</evidence>
<feature type="region of interest" description="Disordered" evidence="17">
    <location>
        <begin position="126"/>
        <end position="149"/>
    </location>
</feature>
<accession>A0AAN9E4W5</accession>
<feature type="region of interest" description="Disordered" evidence="17">
    <location>
        <begin position="903"/>
        <end position="933"/>
    </location>
</feature>
<dbReference type="Pfam" id="PF04548">
    <property type="entry name" value="AIG1"/>
    <property type="match status" value="1"/>
</dbReference>
<keyword evidence="20" id="KW-1185">Reference proteome</keyword>
<keyword evidence="7" id="KW-0547">Nucleotide-binding</keyword>
<evidence type="ECO:0000256" key="9">
    <source>
        <dbReference type="ARBA" id="ARBA00022805"/>
    </source>
</evidence>
<feature type="region of interest" description="Disordered" evidence="17">
    <location>
        <begin position="1"/>
        <end position="37"/>
    </location>
</feature>
<proteinExistence type="inferred from homology"/>
<gene>
    <name evidence="19" type="ORF">RIF29_41001</name>
</gene>